<dbReference type="RefSeq" id="XP_072859815.1">
    <property type="nucleotide sequence ID" value="XM_073003714.1"/>
</dbReference>
<protein>
    <submittedName>
        <fullName evidence="9">Vomeronasal type-2 receptor 26-like</fullName>
    </submittedName>
</protein>
<dbReference type="InterPro" id="IPR017978">
    <property type="entry name" value="GPCR_3_C"/>
</dbReference>
<evidence type="ECO:0000256" key="5">
    <source>
        <dbReference type="ARBA" id="ARBA00023180"/>
    </source>
</evidence>
<comment type="subcellular location">
    <subcellularLocation>
        <location evidence="1">Membrane</location>
        <topology evidence="1">Multi-pass membrane protein</topology>
    </subcellularLocation>
</comment>
<feature type="transmembrane region" description="Helical" evidence="6">
    <location>
        <begin position="148"/>
        <end position="171"/>
    </location>
</feature>
<name>A0ABM5GQ95_9SAUR</name>
<dbReference type="PANTHER" id="PTHR24061">
    <property type="entry name" value="CALCIUM-SENSING RECEPTOR-RELATED"/>
    <property type="match status" value="1"/>
</dbReference>
<evidence type="ECO:0000313" key="8">
    <source>
        <dbReference type="Proteomes" id="UP001652642"/>
    </source>
</evidence>
<feature type="transmembrane region" description="Helical" evidence="6">
    <location>
        <begin position="104"/>
        <end position="127"/>
    </location>
</feature>
<evidence type="ECO:0000313" key="9">
    <source>
        <dbReference type="RefSeq" id="XP_072859815.1"/>
    </source>
</evidence>
<keyword evidence="4 6" id="KW-0472">Membrane</keyword>
<dbReference type="InterPro" id="IPR000068">
    <property type="entry name" value="GPCR_3_Ca_sens_rcpt-rel"/>
</dbReference>
<dbReference type="InterPro" id="IPR000337">
    <property type="entry name" value="GPCR_3"/>
</dbReference>
<feature type="transmembrane region" description="Helical" evidence="6">
    <location>
        <begin position="255"/>
        <end position="282"/>
    </location>
</feature>
<reference evidence="9" key="1">
    <citation type="submission" date="2025-08" db="UniProtKB">
        <authorList>
            <consortium name="RefSeq"/>
        </authorList>
    </citation>
    <scope>IDENTIFICATION</scope>
</reference>
<organism evidence="8 9">
    <name type="scientific">Pogona vitticeps</name>
    <name type="common">central bearded dragon</name>
    <dbReference type="NCBI Taxonomy" id="103695"/>
    <lineage>
        <taxon>Eukaryota</taxon>
        <taxon>Metazoa</taxon>
        <taxon>Chordata</taxon>
        <taxon>Craniata</taxon>
        <taxon>Vertebrata</taxon>
        <taxon>Euteleostomi</taxon>
        <taxon>Lepidosauria</taxon>
        <taxon>Squamata</taxon>
        <taxon>Bifurcata</taxon>
        <taxon>Unidentata</taxon>
        <taxon>Episquamata</taxon>
        <taxon>Toxicofera</taxon>
        <taxon>Iguania</taxon>
        <taxon>Acrodonta</taxon>
        <taxon>Agamidae</taxon>
        <taxon>Amphibolurinae</taxon>
        <taxon>Pogona</taxon>
    </lineage>
</organism>
<proteinExistence type="predicted"/>
<evidence type="ECO:0000256" key="2">
    <source>
        <dbReference type="ARBA" id="ARBA00022692"/>
    </source>
</evidence>
<keyword evidence="3 6" id="KW-1133">Transmembrane helix</keyword>
<keyword evidence="5" id="KW-0325">Glycoprotein</keyword>
<dbReference type="PROSITE" id="PS50259">
    <property type="entry name" value="G_PROTEIN_RECEP_F3_4"/>
    <property type="match status" value="1"/>
</dbReference>
<dbReference type="Pfam" id="PF00003">
    <property type="entry name" value="7tm_3"/>
    <property type="match status" value="1"/>
</dbReference>
<feature type="transmembrane region" description="Helical" evidence="6">
    <location>
        <begin position="191"/>
        <end position="215"/>
    </location>
</feature>
<dbReference type="GeneID" id="140708313"/>
<evidence type="ECO:0000256" key="4">
    <source>
        <dbReference type="ARBA" id="ARBA00023136"/>
    </source>
</evidence>
<dbReference type="PANTHER" id="PTHR24061:SF599">
    <property type="entry name" value="G-PROTEIN COUPLED RECEPTORS FAMILY 3 PROFILE DOMAIN-CONTAINING PROTEIN"/>
    <property type="match status" value="1"/>
</dbReference>
<feature type="transmembrane region" description="Helical" evidence="6">
    <location>
        <begin position="72"/>
        <end position="92"/>
    </location>
</feature>
<keyword evidence="2 6" id="KW-0812">Transmembrane</keyword>
<evidence type="ECO:0000259" key="7">
    <source>
        <dbReference type="PROSITE" id="PS50259"/>
    </source>
</evidence>
<gene>
    <name evidence="9" type="primary">LOC140708313</name>
</gene>
<dbReference type="PRINTS" id="PR00248">
    <property type="entry name" value="GPCRMGR"/>
</dbReference>
<keyword evidence="8" id="KW-1185">Reference proteome</keyword>
<evidence type="ECO:0000256" key="3">
    <source>
        <dbReference type="ARBA" id="ARBA00022989"/>
    </source>
</evidence>
<evidence type="ECO:0000256" key="1">
    <source>
        <dbReference type="ARBA" id="ARBA00004141"/>
    </source>
</evidence>
<evidence type="ECO:0000256" key="6">
    <source>
        <dbReference type="SAM" id="Phobius"/>
    </source>
</evidence>
<sequence>MTQCYQCPEDQHPNKEQDACILKDITSLSSEKPLGVALTIFALSLSFITVVVLGIFIKHHKTPIVKANNRNLSYTLLTSLLLSFLSSLLFVGQPKKVTCLLRPILPFVFSLALACVLAKNVMVALAFRAKSPGRWIQKCLGKRLATSIVLACSLTQGTMCLVWLMTSPPFLDLDVHSRAEEAIIVCNTGSVTIAFCVLGFLIFLSILSLTVAFLARTLPDSFNEAKFVTFSIVVFCTVWLCYLLVNFSIKGRNFMAFQVFSMLAFGAALLGCIFFPKCYIIVLRPDLNKREQLVKSQNQRGF</sequence>
<feature type="transmembrane region" description="Helical" evidence="6">
    <location>
        <begin position="34"/>
        <end position="57"/>
    </location>
</feature>
<accession>A0ABM5GQ95</accession>
<feature type="transmembrane region" description="Helical" evidence="6">
    <location>
        <begin position="227"/>
        <end position="249"/>
    </location>
</feature>
<feature type="domain" description="G-protein coupled receptors family 3 profile" evidence="7">
    <location>
        <begin position="34"/>
        <end position="297"/>
    </location>
</feature>
<dbReference type="Proteomes" id="UP001652642">
    <property type="component" value="Chromosome 6"/>
</dbReference>